<dbReference type="Proteomes" id="UP000814243">
    <property type="component" value="Unassembled WGS sequence"/>
</dbReference>
<keyword evidence="3" id="KW-0444">Lipid biosynthesis</keyword>
<dbReference type="InterPro" id="IPR015876">
    <property type="entry name" value="Acyl-CoA_DS"/>
</dbReference>
<dbReference type="GO" id="GO:0004768">
    <property type="term" value="F:stearoyl-CoA 9-desaturase activity"/>
    <property type="evidence" value="ECO:0007669"/>
    <property type="project" value="TreeGrafter"/>
</dbReference>
<evidence type="ECO:0000256" key="6">
    <source>
        <dbReference type="ARBA" id="ARBA00022989"/>
    </source>
</evidence>
<gene>
    <name evidence="11" type="ORF">HF086_011438</name>
</gene>
<evidence type="ECO:0000313" key="11">
    <source>
        <dbReference type="EMBL" id="KAH9641409.1"/>
    </source>
</evidence>
<reference evidence="11" key="1">
    <citation type="journal article" date="2021" name="G3 (Bethesda)">
        <title>Genome and transcriptome analysis of the beet armyworm Spodoptera exigua reveals targets for pest control. .</title>
        <authorList>
            <person name="Simon S."/>
            <person name="Breeschoten T."/>
            <person name="Jansen H.J."/>
            <person name="Dirks R.P."/>
            <person name="Schranz M.E."/>
            <person name="Ros V.I.D."/>
        </authorList>
    </citation>
    <scope>NUCLEOTIDE SEQUENCE</scope>
    <source>
        <strain evidence="11">TB_SE_WUR_2020</strain>
    </source>
</reference>
<evidence type="ECO:0000256" key="8">
    <source>
        <dbReference type="ARBA" id="ARBA00023098"/>
    </source>
</evidence>
<evidence type="ECO:0000256" key="5">
    <source>
        <dbReference type="ARBA" id="ARBA00022832"/>
    </source>
</evidence>
<dbReference type="GO" id="GO:0006636">
    <property type="term" value="P:unsaturated fatty acid biosynthetic process"/>
    <property type="evidence" value="ECO:0007669"/>
    <property type="project" value="TreeGrafter"/>
</dbReference>
<evidence type="ECO:0000256" key="3">
    <source>
        <dbReference type="ARBA" id="ARBA00022516"/>
    </source>
</evidence>
<dbReference type="PANTHER" id="PTHR11351:SF31">
    <property type="entry name" value="DESATURASE 1, ISOFORM A-RELATED"/>
    <property type="match status" value="1"/>
</dbReference>
<dbReference type="GO" id="GO:0005789">
    <property type="term" value="C:endoplasmic reticulum membrane"/>
    <property type="evidence" value="ECO:0007669"/>
    <property type="project" value="TreeGrafter"/>
</dbReference>
<evidence type="ECO:0000256" key="1">
    <source>
        <dbReference type="ARBA" id="ARBA00004141"/>
    </source>
</evidence>
<dbReference type="GO" id="GO:0005506">
    <property type="term" value="F:iron ion binding"/>
    <property type="evidence" value="ECO:0007669"/>
    <property type="project" value="TreeGrafter"/>
</dbReference>
<comment type="subcellular location">
    <subcellularLocation>
        <location evidence="1">Membrane</location>
        <topology evidence="1">Multi-pass membrane protein</topology>
    </subcellularLocation>
</comment>
<protein>
    <submittedName>
        <fullName evidence="11">Uncharacterized protein</fullName>
    </submittedName>
</protein>
<evidence type="ECO:0000256" key="7">
    <source>
        <dbReference type="ARBA" id="ARBA00023002"/>
    </source>
</evidence>
<dbReference type="EMBL" id="JACEFF010000235">
    <property type="protein sequence ID" value="KAH9641409.1"/>
    <property type="molecule type" value="Genomic_DNA"/>
</dbReference>
<evidence type="ECO:0000256" key="4">
    <source>
        <dbReference type="ARBA" id="ARBA00022692"/>
    </source>
</evidence>
<keyword evidence="7" id="KW-0560">Oxidoreductase</keyword>
<keyword evidence="6" id="KW-1133">Transmembrane helix</keyword>
<organism evidence="11 12">
    <name type="scientific">Spodoptera exigua</name>
    <name type="common">Beet armyworm</name>
    <name type="synonym">Noctua fulgens</name>
    <dbReference type="NCBI Taxonomy" id="7107"/>
    <lineage>
        <taxon>Eukaryota</taxon>
        <taxon>Metazoa</taxon>
        <taxon>Ecdysozoa</taxon>
        <taxon>Arthropoda</taxon>
        <taxon>Hexapoda</taxon>
        <taxon>Insecta</taxon>
        <taxon>Pterygota</taxon>
        <taxon>Neoptera</taxon>
        <taxon>Endopterygota</taxon>
        <taxon>Lepidoptera</taxon>
        <taxon>Glossata</taxon>
        <taxon>Ditrysia</taxon>
        <taxon>Noctuoidea</taxon>
        <taxon>Noctuidae</taxon>
        <taxon>Amphipyrinae</taxon>
        <taxon>Spodoptera</taxon>
    </lineage>
</organism>
<dbReference type="AlphaFoldDB" id="A0A922MRU0"/>
<evidence type="ECO:0000256" key="2">
    <source>
        <dbReference type="ARBA" id="ARBA00009295"/>
    </source>
</evidence>
<evidence type="ECO:0000256" key="10">
    <source>
        <dbReference type="ARBA" id="ARBA00023160"/>
    </source>
</evidence>
<evidence type="ECO:0000256" key="9">
    <source>
        <dbReference type="ARBA" id="ARBA00023136"/>
    </source>
</evidence>
<evidence type="ECO:0000313" key="12">
    <source>
        <dbReference type="Proteomes" id="UP000814243"/>
    </source>
</evidence>
<sequence length="117" mass="13551">MLGVWLWNEDWKCAVAWQCFIRNIVPAENRFVATCTLGEGWHNYHHAFPFDYKAAEHFDVLNFATTFIRFFEKIGWAYDLREASPEVINSMANRLGDGTPVHFPLPADKLKEDRSSG</sequence>
<keyword evidence="9" id="KW-0472">Membrane</keyword>
<dbReference type="PANTHER" id="PTHR11351">
    <property type="entry name" value="ACYL-COA DESATURASE"/>
    <property type="match status" value="1"/>
</dbReference>
<comment type="caution">
    <text evidence="11">The sequence shown here is derived from an EMBL/GenBank/DDBJ whole genome shotgun (WGS) entry which is preliminary data.</text>
</comment>
<accession>A0A922MRU0</accession>
<keyword evidence="8" id="KW-0443">Lipid metabolism</keyword>
<keyword evidence="4" id="KW-0812">Transmembrane</keyword>
<proteinExistence type="inferred from homology"/>
<keyword evidence="5" id="KW-0276">Fatty acid metabolism</keyword>
<keyword evidence="10" id="KW-0275">Fatty acid biosynthesis</keyword>
<name>A0A922MRU0_SPOEX</name>
<comment type="similarity">
    <text evidence="2">Belongs to the fatty acid desaturase type 1 family.</text>
</comment>